<keyword evidence="2" id="KW-1133">Transmembrane helix</keyword>
<dbReference type="Pfam" id="PF07963">
    <property type="entry name" value="N_methyl"/>
    <property type="match status" value="1"/>
</dbReference>
<dbReference type="NCBIfam" id="TIGR02532">
    <property type="entry name" value="IV_pilin_GFxxxE"/>
    <property type="match status" value="1"/>
</dbReference>
<dbReference type="Proteomes" id="UP000178106">
    <property type="component" value="Unassembled WGS sequence"/>
</dbReference>
<comment type="caution">
    <text evidence="3">The sequence shown here is derived from an EMBL/GenBank/DDBJ whole genome shotgun (WGS) entry which is preliminary data.</text>
</comment>
<organism evidence="3 4">
    <name type="scientific">Candidatus Lloydbacteria bacterium RIFOXYC12_FULL_46_25</name>
    <dbReference type="NCBI Taxonomy" id="1798670"/>
    <lineage>
        <taxon>Bacteria</taxon>
        <taxon>Candidatus Lloydiibacteriota</taxon>
    </lineage>
</organism>
<sequence length="236" mass="24439">MSSYKKQSLGTKGGFTLLELLIVVSIIAILSVALVLVLNPAETLKKSRDAQRISDLSTIKTALGLYMTSTSTPYLGSASANTACKATPTTAYGTTGATVKLFYSLPTSAGTISDTTLDGSSVTTPASQSGTPSLTDGTGWIPVNFDTLTGGSPISNLPLDPVNAFATGDSVSTVSSASLIYRYACSQTPLAFEVDAQLESIAYTSSENKRTTDGGNNDNLYEVGTNLKILGTGTDF</sequence>
<evidence type="ECO:0000313" key="3">
    <source>
        <dbReference type="EMBL" id="OGZ19555.1"/>
    </source>
</evidence>
<keyword evidence="2" id="KW-0472">Membrane</keyword>
<dbReference type="Gene3D" id="3.30.700.10">
    <property type="entry name" value="Glycoprotein, Type 4 Pilin"/>
    <property type="match status" value="1"/>
</dbReference>
<dbReference type="PROSITE" id="PS00409">
    <property type="entry name" value="PROKAR_NTER_METHYL"/>
    <property type="match status" value="1"/>
</dbReference>
<accession>A0A1G2E1C6</accession>
<proteinExistence type="predicted"/>
<name>A0A1G2E1C6_9BACT</name>
<evidence type="ECO:0000256" key="2">
    <source>
        <dbReference type="SAM" id="Phobius"/>
    </source>
</evidence>
<feature type="transmembrane region" description="Helical" evidence="2">
    <location>
        <begin position="20"/>
        <end position="38"/>
    </location>
</feature>
<evidence type="ECO:0008006" key="5">
    <source>
        <dbReference type="Google" id="ProtNLM"/>
    </source>
</evidence>
<reference evidence="3 4" key="1">
    <citation type="journal article" date="2016" name="Nat. Commun.">
        <title>Thousands of microbial genomes shed light on interconnected biogeochemical processes in an aquifer system.</title>
        <authorList>
            <person name="Anantharaman K."/>
            <person name="Brown C.T."/>
            <person name="Hug L.A."/>
            <person name="Sharon I."/>
            <person name="Castelle C.J."/>
            <person name="Probst A.J."/>
            <person name="Thomas B.C."/>
            <person name="Singh A."/>
            <person name="Wilkins M.J."/>
            <person name="Karaoz U."/>
            <person name="Brodie E.L."/>
            <person name="Williams K.H."/>
            <person name="Hubbard S.S."/>
            <person name="Banfield J.F."/>
        </authorList>
    </citation>
    <scope>NUCLEOTIDE SEQUENCE [LARGE SCALE GENOMIC DNA]</scope>
</reference>
<evidence type="ECO:0000313" key="4">
    <source>
        <dbReference type="Proteomes" id="UP000178106"/>
    </source>
</evidence>
<keyword evidence="2" id="KW-0812">Transmembrane</keyword>
<dbReference type="SUPFAM" id="SSF54523">
    <property type="entry name" value="Pili subunits"/>
    <property type="match status" value="1"/>
</dbReference>
<dbReference type="EMBL" id="MHLU01000048">
    <property type="protein sequence ID" value="OGZ19555.1"/>
    <property type="molecule type" value="Genomic_DNA"/>
</dbReference>
<protein>
    <recommendedName>
        <fullName evidence="5">Type II secretion system protein GspG C-terminal domain-containing protein</fullName>
    </recommendedName>
</protein>
<gene>
    <name evidence="3" type="ORF">A2494_01385</name>
</gene>
<evidence type="ECO:0000256" key="1">
    <source>
        <dbReference type="SAM" id="MobiDB-lite"/>
    </source>
</evidence>
<feature type="region of interest" description="Disordered" evidence="1">
    <location>
        <begin position="116"/>
        <end position="135"/>
    </location>
</feature>
<dbReference type="InterPro" id="IPR045584">
    <property type="entry name" value="Pilin-like"/>
</dbReference>
<dbReference type="InterPro" id="IPR012902">
    <property type="entry name" value="N_methyl_site"/>
</dbReference>
<dbReference type="AlphaFoldDB" id="A0A1G2E1C6"/>